<dbReference type="EMBL" id="BAABME010017891">
    <property type="protein sequence ID" value="GAA0151758.1"/>
    <property type="molecule type" value="Genomic_DNA"/>
</dbReference>
<name>A0AAV3PNH1_LITER</name>
<comment type="caution">
    <text evidence="1">The sequence shown here is derived from an EMBL/GenBank/DDBJ whole genome shotgun (WGS) entry which is preliminary data.</text>
</comment>
<gene>
    <name evidence="1" type="ORF">LIER_37350</name>
</gene>
<accession>A0AAV3PNH1</accession>
<keyword evidence="2" id="KW-1185">Reference proteome</keyword>
<protein>
    <submittedName>
        <fullName evidence="1">Uncharacterized protein</fullName>
    </submittedName>
</protein>
<evidence type="ECO:0000313" key="2">
    <source>
        <dbReference type="Proteomes" id="UP001454036"/>
    </source>
</evidence>
<organism evidence="1 2">
    <name type="scientific">Lithospermum erythrorhizon</name>
    <name type="common">Purple gromwell</name>
    <name type="synonym">Lithospermum officinale var. erythrorhizon</name>
    <dbReference type="NCBI Taxonomy" id="34254"/>
    <lineage>
        <taxon>Eukaryota</taxon>
        <taxon>Viridiplantae</taxon>
        <taxon>Streptophyta</taxon>
        <taxon>Embryophyta</taxon>
        <taxon>Tracheophyta</taxon>
        <taxon>Spermatophyta</taxon>
        <taxon>Magnoliopsida</taxon>
        <taxon>eudicotyledons</taxon>
        <taxon>Gunneridae</taxon>
        <taxon>Pentapetalae</taxon>
        <taxon>asterids</taxon>
        <taxon>lamiids</taxon>
        <taxon>Boraginales</taxon>
        <taxon>Boraginaceae</taxon>
        <taxon>Boraginoideae</taxon>
        <taxon>Lithospermeae</taxon>
        <taxon>Lithospermum</taxon>
    </lineage>
</organism>
<sequence length="112" mass="12087">MLKPISFPSLICSLLKTQHTEVLTEINEDGVDPKPFIISHKLLKGTHVADVPIPDVSTDEVITSGQTAAVKILQDEITHLEGVIQSSLARKSILEVKVKTLMEASSSGDNKA</sequence>
<evidence type="ECO:0000313" key="1">
    <source>
        <dbReference type="EMBL" id="GAA0151758.1"/>
    </source>
</evidence>
<reference evidence="1 2" key="1">
    <citation type="submission" date="2024-01" db="EMBL/GenBank/DDBJ databases">
        <title>The complete chloroplast genome sequence of Lithospermum erythrorhizon: insights into the phylogenetic relationship among Boraginaceae species and the maternal lineages of purple gromwells.</title>
        <authorList>
            <person name="Okada T."/>
            <person name="Watanabe K."/>
        </authorList>
    </citation>
    <scope>NUCLEOTIDE SEQUENCE [LARGE SCALE GENOMIC DNA]</scope>
</reference>
<dbReference type="AlphaFoldDB" id="A0AAV3PNH1"/>
<dbReference type="Proteomes" id="UP001454036">
    <property type="component" value="Unassembled WGS sequence"/>
</dbReference>
<proteinExistence type="predicted"/>